<evidence type="ECO:0000313" key="3">
    <source>
        <dbReference type="Proteomes" id="UP000040088"/>
    </source>
</evidence>
<feature type="region of interest" description="Disordered" evidence="1">
    <location>
        <begin position="397"/>
        <end position="425"/>
    </location>
</feature>
<organism evidence="2 3">
    <name type="scientific">Yersinia aleksiciae</name>
    <dbReference type="NCBI Taxonomy" id="263819"/>
    <lineage>
        <taxon>Bacteria</taxon>
        <taxon>Pseudomonadati</taxon>
        <taxon>Pseudomonadota</taxon>
        <taxon>Gammaproteobacteria</taxon>
        <taxon>Enterobacterales</taxon>
        <taxon>Yersiniaceae</taxon>
        <taxon>Yersinia</taxon>
    </lineage>
</organism>
<proteinExistence type="predicted"/>
<reference evidence="3" key="1">
    <citation type="submission" date="2015-03" db="EMBL/GenBank/DDBJ databases">
        <authorList>
            <consortium name="Pathogen Informatics"/>
        </authorList>
    </citation>
    <scope>NUCLEOTIDE SEQUENCE [LARGE SCALE GENOMIC DNA]</scope>
    <source>
        <strain evidence="3">IP27925</strain>
    </source>
</reference>
<evidence type="ECO:0008006" key="4">
    <source>
        <dbReference type="Google" id="ProtNLM"/>
    </source>
</evidence>
<gene>
    <name evidence="2" type="ORF">ERS008460_04040</name>
</gene>
<accession>A0A0T9UZV2</accession>
<sequence>MSIQVNITTRVNNKSIRREKYNGKEHWVLPSYTLPANVVMNGGLYTSEQIDAHYSGLEGTLAPLGHPEVNGAFVSAFSAEGINQGHIGAWNRNVKKSGNRIYVEKWVDVEVASRSEGGRELLARVEAIERGEDVPPIHSSVAAFLNELEPNEQQRALGANWVADIVRMDHDAILLHEIGAATPEQGVGLMVNADLATPLQANSGALIGESFRERERRLEKAAKDRFAPGDNDYAWIADFTDSQAVIIKNGGDAQVYGYKSEGGKITFSDTGTAVTRQESWVSIIANKVKSLFTQQDSPATNSNNTEGEMPLTKEEMEQIGSMIGEAVATNTEKALKPLSDKVDALQANQKTLSDTLTANSRAEEEKKRAEVAKVHTEIVANALSGEALDAMFKSLGSATPLGTNSAQTQVETGAPDPATHFGGAK</sequence>
<evidence type="ECO:0000256" key="1">
    <source>
        <dbReference type="SAM" id="MobiDB-lite"/>
    </source>
</evidence>
<dbReference type="AlphaFoldDB" id="A0A0T9UZV2"/>
<dbReference type="RefSeq" id="WP_050127190.1">
    <property type="nucleotide sequence ID" value="NZ_CQEM01000030.1"/>
</dbReference>
<feature type="compositionally biased region" description="Polar residues" evidence="1">
    <location>
        <begin position="397"/>
        <end position="411"/>
    </location>
</feature>
<evidence type="ECO:0000313" key="2">
    <source>
        <dbReference type="EMBL" id="CNL89592.1"/>
    </source>
</evidence>
<dbReference type="EMBL" id="CQEM01000030">
    <property type="protein sequence ID" value="CNL89592.1"/>
    <property type="molecule type" value="Genomic_DNA"/>
</dbReference>
<name>A0A0T9UZV2_YERAE</name>
<dbReference type="Proteomes" id="UP000040088">
    <property type="component" value="Unassembled WGS sequence"/>
</dbReference>
<protein>
    <recommendedName>
        <fullName evidence="4">Gp7</fullName>
    </recommendedName>
</protein>